<dbReference type="Proteomes" id="UP001457282">
    <property type="component" value="Unassembled WGS sequence"/>
</dbReference>
<evidence type="ECO:0000313" key="1">
    <source>
        <dbReference type="EMBL" id="KAK9932026.1"/>
    </source>
</evidence>
<accession>A0AAW1X4Y3</accession>
<name>A0AAW1X4Y3_RUBAR</name>
<dbReference type="AlphaFoldDB" id="A0AAW1X4Y3"/>
<gene>
    <name evidence="1" type="ORF">M0R45_019277</name>
</gene>
<comment type="caution">
    <text evidence="1">The sequence shown here is derived from an EMBL/GenBank/DDBJ whole genome shotgun (WGS) entry which is preliminary data.</text>
</comment>
<dbReference type="EMBL" id="JBEDUW010000004">
    <property type="protein sequence ID" value="KAK9932026.1"/>
    <property type="molecule type" value="Genomic_DNA"/>
</dbReference>
<sequence length="110" mass="12638">MMWSWWRRWVNGVGVMGRSGERRRGGDVSLWRLCRTEATERGDAETGTWITGGTVVRLGNSTGLYDFELAERNGVRMMMIDGFAYGDGSDVVCREEKVCEVDLVKERRRR</sequence>
<protein>
    <submittedName>
        <fullName evidence="1">Uncharacterized protein</fullName>
    </submittedName>
</protein>
<evidence type="ECO:0000313" key="2">
    <source>
        <dbReference type="Proteomes" id="UP001457282"/>
    </source>
</evidence>
<keyword evidence="2" id="KW-1185">Reference proteome</keyword>
<organism evidence="1 2">
    <name type="scientific">Rubus argutus</name>
    <name type="common">Southern blackberry</name>
    <dbReference type="NCBI Taxonomy" id="59490"/>
    <lineage>
        <taxon>Eukaryota</taxon>
        <taxon>Viridiplantae</taxon>
        <taxon>Streptophyta</taxon>
        <taxon>Embryophyta</taxon>
        <taxon>Tracheophyta</taxon>
        <taxon>Spermatophyta</taxon>
        <taxon>Magnoliopsida</taxon>
        <taxon>eudicotyledons</taxon>
        <taxon>Gunneridae</taxon>
        <taxon>Pentapetalae</taxon>
        <taxon>rosids</taxon>
        <taxon>fabids</taxon>
        <taxon>Rosales</taxon>
        <taxon>Rosaceae</taxon>
        <taxon>Rosoideae</taxon>
        <taxon>Rosoideae incertae sedis</taxon>
        <taxon>Rubus</taxon>
    </lineage>
</organism>
<proteinExistence type="predicted"/>
<reference evidence="1 2" key="1">
    <citation type="journal article" date="2023" name="G3 (Bethesda)">
        <title>A chromosome-length genome assembly and annotation of blackberry (Rubus argutus, cv. 'Hillquist').</title>
        <authorList>
            <person name="Bruna T."/>
            <person name="Aryal R."/>
            <person name="Dudchenko O."/>
            <person name="Sargent D.J."/>
            <person name="Mead D."/>
            <person name="Buti M."/>
            <person name="Cavallini A."/>
            <person name="Hytonen T."/>
            <person name="Andres J."/>
            <person name="Pham M."/>
            <person name="Weisz D."/>
            <person name="Mascagni F."/>
            <person name="Usai G."/>
            <person name="Natali L."/>
            <person name="Bassil N."/>
            <person name="Fernandez G.E."/>
            <person name="Lomsadze A."/>
            <person name="Armour M."/>
            <person name="Olukolu B."/>
            <person name="Poorten T."/>
            <person name="Britton C."/>
            <person name="Davik J."/>
            <person name="Ashrafi H."/>
            <person name="Aiden E.L."/>
            <person name="Borodovsky M."/>
            <person name="Worthington M."/>
        </authorList>
    </citation>
    <scope>NUCLEOTIDE SEQUENCE [LARGE SCALE GENOMIC DNA]</scope>
    <source>
        <strain evidence="1">PI 553951</strain>
    </source>
</reference>